<dbReference type="STRING" id="688269.Theth_1296"/>
<comment type="cofactor">
    <cofactor evidence="6">
        <name>Mn(2+)</name>
        <dbReference type="ChEBI" id="CHEBI:29035"/>
    </cofactor>
    <text evidence="6">Binds 1 Mn(2+) ion per subunit.</text>
</comment>
<proteinExistence type="inferred from homology"/>
<dbReference type="PANTHER" id="PTHR42909">
    <property type="entry name" value="ZGC:136858"/>
    <property type="match status" value="1"/>
</dbReference>
<organism evidence="7 8">
    <name type="scientific">Pseudothermotoga thermarum DSM 5069</name>
    <dbReference type="NCBI Taxonomy" id="688269"/>
    <lineage>
        <taxon>Bacteria</taxon>
        <taxon>Thermotogati</taxon>
        <taxon>Thermotogota</taxon>
        <taxon>Thermotogae</taxon>
        <taxon>Thermotogales</taxon>
        <taxon>Thermotogaceae</taxon>
        <taxon>Pseudothermotoga</taxon>
    </lineage>
</organism>
<dbReference type="HAMAP" id="MF_01876">
    <property type="entry name" value="PsiMP_glycosidase"/>
    <property type="match status" value="1"/>
</dbReference>
<evidence type="ECO:0000256" key="6">
    <source>
        <dbReference type="HAMAP-Rule" id="MF_01876"/>
    </source>
</evidence>
<dbReference type="RefSeq" id="WP_013932583.1">
    <property type="nucleotide sequence ID" value="NC_015707.1"/>
</dbReference>
<feature type="binding site" evidence="6">
    <location>
        <position position="69"/>
    </location>
    <ligand>
        <name>substrate</name>
    </ligand>
</feature>
<evidence type="ECO:0000256" key="5">
    <source>
        <dbReference type="ARBA" id="ARBA00023295"/>
    </source>
</evidence>
<dbReference type="AlphaFoldDB" id="F7YTS1"/>
<dbReference type="InterPro" id="IPR022830">
    <property type="entry name" value="Indigdn_synthA-like"/>
</dbReference>
<feature type="binding site" evidence="6">
    <location>
        <position position="119"/>
    </location>
    <ligand>
        <name>Mn(2+)</name>
        <dbReference type="ChEBI" id="CHEBI:29035"/>
    </ligand>
</feature>
<dbReference type="eggNOG" id="COG2313">
    <property type="taxonomic scope" value="Bacteria"/>
</dbReference>
<dbReference type="GO" id="GO:0046113">
    <property type="term" value="P:nucleobase catabolic process"/>
    <property type="evidence" value="ECO:0007669"/>
    <property type="project" value="UniProtKB-UniRule"/>
</dbReference>
<dbReference type="PANTHER" id="PTHR42909:SF1">
    <property type="entry name" value="CARBOHYDRATE KINASE PFKB DOMAIN-CONTAINING PROTEIN"/>
    <property type="match status" value="1"/>
</dbReference>
<dbReference type="EC" id="4.2.1.70" evidence="6"/>
<dbReference type="InterPro" id="IPR007342">
    <property type="entry name" value="PsuG"/>
</dbReference>
<comment type="function">
    <text evidence="6">Catalyzes the reversible cleavage of pseudouridine 5'-phosphate (PsiMP) to ribose 5-phosphate and uracil. Functions biologically in the cleavage direction, as part of a pseudouridine degradation pathway.</text>
</comment>
<comment type="catalytic activity">
    <reaction evidence="6">
        <text>D-ribose 5-phosphate + uracil = psi-UMP + H2O</text>
        <dbReference type="Rhea" id="RHEA:18337"/>
        <dbReference type="ChEBI" id="CHEBI:15377"/>
        <dbReference type="ChEBI" id="CHEBI:17568"/>
        <dbReference type="ChEBI" id="CHEBI:58380"/>
        <dbReference type="ChEBI" id="CHEBI:78346"/>
        <dbReference type="EC" id="4.2.1.70"/>
    </reaction>
</comment>
<keyword evidence="3 6" id="KW-0464">Manganese</keyword>
<comment type="subunit">
    <text evidence="6">Homotrimer.</text>
</comment>
<evidence type="ECO:0000313" key="8">
    <source>
        <dbReference type="Proteomes" id="UP000006804"/>
    </source>
</evidence>
<keyword evidence="5 6" id="KW-0326">Glycosidase</keyword>
<evidence type="ECO:0000313" key="7">
    <source>
        <dbReference type="EMBL" id="AEH51366.1"/>
    </source>
</evidence>
<dbReference type="GO" id="GO:0005737">
    <property type="term" value="C:cytoplasm"/>
    <property type="evidence" value="ECO:0007669"/>
    <property type="project" value="TreeGrafter"/>
</dbReference>
<keyword evidence="4 6" id="KW-0456">Lyase</keyword>
<accession>F7YTS1</accession>
<dbReference type="HOGENOM" id="CLU_012201_0_1_0"/>
<comment type="similarity">
    <text evidence="6">Belongs to the pseudouridine-5'-phosphate glycosidase family.</text>
</comment>
<dbReference type="GO" id="GO:0004730">
    <property type="term" value="F:pseudouridylate synthase activity"/>
    <property type="evidence" value="ECO:0007669"/>
    <property type="project" value="UniProtKB-UniRule"/>
</dbReference>
<dbReference type="GO" id="GO:0016798">
    <property type="term" value="F:hydrolase activity, acting on glycosyl bonds"/>
    <property type="evidence" value="ECO:0007669"/>
    <property type="project" value="UniProtKB-KW"/>
</dbReference>
<evidence type="ECO:0000256" key="4">
    <source>
        <dbReference type="ARBA" id="ARBA00023239"/>
    </source>
</evidence>
<dbReference type="SUPFAM" id="SSF110581">
    <property type="entry name" value="Indigoidine synthase A-like"/>
    <property type="match status" value="1"/>
</dbReference>
<dbReference type="OrthoDB" id="9805870at2"/>
<dbReference type="Pfam" id="PF04227">
    <property type="entry name" value="Indigoidine_A"/>
    <property type="match status" value="1"/>
</dbReference>
<dbReference type="KEGG" id="tta:Theth_1296"/>
<name>F7YTS1_9THEM</name>
<dbReference type="Gene3D" id="3.40.1790.10">
    <property type="entry name" value="Indigoidine synthase domain"/>
    <property type="match status" value="1"/>
</dbReference>
<evidence type="ECO:0000256" key="2">
    <source>
        <dbReference type="ARBA" id="ARBA00022801"/>
    </source>
</evidence>
<dbReference type="GO" id="GO:0046872">
    <property type="term" value="F:metal ion binding"/>
    <property type="evidence" value="ECO:0007669"/>
    <property type="project" value="UniProtKB-KW"/>
</dbReference>
<gene>
    <name evidence="6" type="primary">psuG</name>
    <name evidence="7" type="ORF">Theth_1296</name>
</gene>
<keyword evidence="8" id="KW-1185">Reference proteome</keyword>
<keyword evidence="2 6" id="KW-0378">Hydrolase</keyword>
<evidence type="ECO:0000256" key="1">
    <source>
        <dbReference type="ARBA" id="ARBA00022723"/>
    </source>
</evidence>
<evidence type="ECO:0000256" key="3">
    <source>
        <dbReference type="ARBA" id="ARBA00023211"/>
    </source>
</evidence>
<reference evidence="7 8" key="1">
    <citation type="submission" date="2010-11" db="EMBL/GenBank/DDBJ databases">
        <title>The complete genome of Thermotoga thermarum DSM 5069.</title>
        <authorList>
            <consortium name="US DOE Joint Genome Institute (JGI-PGF)"/>
            <person name="Lucas S."/>
            <person name="Copeland A."/>
            <person name="Lapidus A."/>
            <person name="Bruce D."/>
            <person name="Goodwin L."/>
            <person name="Pitluck S."/>
            <person name="Kyrpides N."/>
            <person name="Mavromatis K."/>
            <person name="Ivanova N."/>
            <person name="Zeytun A."/>
            <person name="Brettin T."/>
            <person name="Detter J.C."/>
            <person name="Tapia R."/>
            <person name="Han C."/>
            <person name="Land M."/>
            <person name="Hauser L."/>
            <person name="Markowitz V."/>
            <person name="Cheng J.-F."/>
            <person name="Hugenholtz P."/>
            <person name="Woyke T."/>
            <person name="Wu D."/>
            <person name="Spring S."/>
            <person name="Schroeder M."/>
            <person name="Brambilla E."/>
            <person name="Klenk H.-P."/>
            <person name="Eisen J.A."/>
        </authorList>
    </citation>
    <scope>NUCLEOTIDE SEQUENCE [LARGE SCALE GENOMIC DNA]</scope>
    <source>
        <strain evidence="7 8">DSM 5069</strain>
    </source>
</reference>
<feature type="binding site" evidence="6">
    <location>
        <position position="89"/>
    </location>
    <ligand>
        <name>substrate</name>
    </ligand>
</feature>
<dbReference type="EMBL" id="CP002351">
    <property type="protein sequence ID" value="AEH51366.1"/>
    <property type="molecule type" value="Genomic_DNA"/>
</dbReference>
<sequence precursor="true">MEKILALESTVIAHGLPKPINVEVALELEKLAREKGCAPKTIGIVEGEIKVGLSEEEIQKLGTRDDVLKVGVAEIPYAVAKRLWAATTVSATMRIASKYGIKIFATGGIGGVHSTQNWDVSQDLLELSRTRMIVVSAGPKSILDLKATMEMLESLEVTVVGFRTDKLPAFYLRCVDVEIKRVETVEEIVRIFKAKERLDLPGSLLVFNPIPEEYAIDERDLQEWEKKALEDLQKAKITGKDVTPFLLAKLAEYSSGKTVESNIALLKNNVSLACDILNCLFNLERGKTR</sequence>
<feature type="active site" description="Proton donor" evidence="6">
    <location>
        <position position="8"/>
    </location>
</feature>
<keyword evidence="1 6" id="KW-0479">Metal-binding</keyword>
<dbReference type="Proteomes" id="UP000006804">
    <property type="component" value="Chromosome"/>
</dbReference>
<dbReference type="PATRIC" id="fig|688269.3.peg.1333"/>
<feature type="active site" description="Nucleophile" evidence="6">
    <location>
        <position position="140"/>
    </location>
</feature>
<protein>
    <recommendedName>
        <fullName evidence="6">Pseudouridine-5'-phosphate glycosidase</fullName>
        <shortName evidence="6">PsiMP glycosidase</shortName>
        <ecNumber evidence="6">4.2.1.70</ecNumber>
    </recommendedName>
</protein>
<feature type="binding site" evidence="6">
    <location>
        <begin position="121"/>
        <end position="123"/>
    </location>
    <ligand>
        <name>substrate</name>
    </ligand>
</feature>